<evidence type="ECO:0000313" key="5">
    <source>
        <dbReference type="Proteomes" id="UP000002706"/>
    </source>
</evidence>
<dbReference type="STRING" id="246194.CHY_1298"/>
<gene>
    <name evidence="4" type="primary">glcE</name>
    <name evidence="4" type="ordered locus">CHY_1298</name>
</gene>
<dbReference type="GO" id="GO:0071949">
    <property type="term" value="F:FAD binding"/>
    <property type="evidence" value="ECO:0007669"/>
    <property type="project" value="InterPro"/>
</dbReference>
<dbReference type="Gene3D" id="3.30.465.10">
    <property type="match status" value="1"/>
</dbReference>
<evidence type="ECO:0000259" key="3">
    <source>
        <dbReference type="PROSITE" id="PS51387"/>
    </source>
</evidence>
<dbReference type="HOGENOM" id="CLU_017779_0_1_9"/>
<accession>Q3ACK2</accession>
<proteinExistence type="predicted"/>
<protein>
    <submittedName>
        <fullName evidence="4">Glycolate oxidase, GlcE subunit</fullName>
    </submittedName>
</protein>
<dbReference type="InterPro" id="IPR016166">
    <property type="entry name" value="FAD-bd_PCMH"/>
</dbReference>
<dbReference type="EMBL" id="CP000141">
    <property type="protein sequence ID" value="ABB15852.1"/>
    <property type="molecule type" value="Genomic_DNA"/>
</dbReference>
<keyword evidence="5" id="KW-1185">Reference proteome</keyword>
<feature type="domain" description="FAD-binding PCMH-type" evidence="3">
    <location>
        <begin position="6"/>
        <end position="181"/>
    </location>
</feature>
<dbReference type="GO" id="GO:0016491">
    <property type="term" value="F:oxidoreductase activity"/>
    <property type="evidence" value="ECO:0007669"/>
    <property type="project" value="UniProtKB-KW"/>
</dbReference>
<evidence type="ECO:0000256" key="1">
    <source>
        <dbReference type="ARBA" id="ARBA00022630"/>
    </source>
</evidence>
<dbReference type="InterPro" id="IPR016169">
    <property type="entry name" value="FAD-bd_PCMH_sub2"/>
</dbReference>
<dbReference type="PANTHER" id="PTHR11748">
    <property type="entry name" value="D-LACTATE DEHYDROGENASE"/>
    <property type="match status" value="1"/>
</dbReference>
<dbReference type="PANTHER" id="PTHR11748:SF103">
    <property type="entry name" value="GLYCOLATE OXIDASE SUBUNIT GLCE"/>
    <property type="match status" value="1"/>
</dbReference>
<dbReference type="AlphaFoldDB" id="Q3ACK2"/>
<dbReference type="PROSITE" id="PS51387">
    <property type="entry name" value="FAD_PCMH"/>
    <property type="match status" value="1"/>
</dbReference>
<dbReference type="Proteomes" id="UP000002706">
    <property type="component" value="Chromosome"/>
</dbReference>
<sequence>MVNLKMMSDILEKIEPGTLEELMWCIKNYEKTNKHIIPIGQGSTLKTVSLTKSDDYVYVSSKNLNKVIEFAKDNLTITVQAGATLKKIDELINKNSLTLMRSPLMAGERTIGGIVAEGAFFNRDFSQSILGLKVILPNGDLIKTGGKTIKNVSGYDLRSLFFGSRGTLGFLVEVTLKLQPVKPAAELIAIKVHPDDVSTVLMNILPYRYYITHLLIENVSLENEEKGEYVNILLFYEGSVEAVEFLHKFILDKMIGNKFLKTITKTITDRKEIQNTINKLPANESQFAEYRVLDEIELFKNCGFKNEKFIFDIKAKYLRIFNDTSKAEIEVSGNAAKVLKHYLFNDVFLQIKKKIDPKMIFAPYLVKIVN</sequence>
<keyword evidence="1" id="KW-0285">Flavoprotein</keyword>
<keyword evidence="2" id="KW-0560">Oxidoreductase</keyword>
<organism evidence="4 5">
    <name type="scientific">Carboxydothermus hydrogenoformans (strain ATCC BAA-161 / DSM 6008 / Z-2901)</name>
    <dbReference type="NCBI Taxonomy" id="246194"/>
    <lineage>
        <taxon>Bacteria</taxon>
        <taxon>Bacillati</taxon>
        <taxon>Bacillota</taxon>
        <taxon>Clostridia</taxon>
        <taxon>Thermoanaerobacterales</taxon>
        <taxon>Thermoanaerobacteraceae</taxon>
        <taxon>Carboxydothermus</taxon>
    </lineage>
</organism>
<dbReference type="InterPro" id="IPR006094">
    <property type="entry name" value="Oxid_FAD_bind_N"/>
</dbReference>
<dbReference type="InParanoid" id="Q3ACK2"/>
<evidence type="ECO:0000256" key="2">
    <source>
        <dbReference type="ARBA" id="ARBA00023002"/>
    </source>
</evidence>
<name>Q3ACK2_CARHZ</name>
<dbReference type="SUPFAM" id="SSF56176">
    <property type="entry name" value="FAD-binding/transporter-associated domain-like"/>
    <property type="match status" value="1"/>
</dbReference>
<dbReference type="eggNOG" id="COG0277">
    <property type="taxonomic scope" value="Bacteria"/>
</dbReference>
<dbReference type="InterPro" id="IPR036318">
    <property type="entry name" value="FAD-bd_PCMH-like_sf"/>
</dbReference>
<reference evidence="4 5" key="1">
    <citation type="journal article" date="2005" name="PLoS Genet.">
        <title>Life in hot carbon monoxide: the complete genome sequence of Carboxydothermus hydrogenoformans Z-2901.</title>
        <authorList>
            <person name="Wu M."/>
            <person name="Ren Q."/>
            <person name="Durkin A.S."/>
            <person name="Daugherty S.C."/>
            <person name="Brinkac L.M."/>
            <person name="Dodson R.J."/>
            <person name="Madupu R."/>
            <person name="Sullivan S.A."/>
            <person name="Kolonay J.F."/>
            <person name="Haft D.H."/>
            <person name="Nelson W.C."/>
            <person name="Tallon L.J."/>
            <person name="Jones K.M."/>
            <person name="Ulrich L.E."/>
            <person name="Gonzalez J.M."/>
            <person name="Zhulin I.B."/>
            <person name="Robb F.T."/>
            <person name="Eisen J.A."/>
        </authorList>
    </citation>
    <scope>NUCLEOTIDE SEQUENCE [LARGE SCALE GENOMIC DNA]</scope>
    <source>
        <strain evidence="5">ATCC BAA-161 / DSM 6008 / Z-2901</strain>
    </source>
</reference>
<dbReference type="KEGG" id="chy:CHY_1298"/>
<evidence type="ECO:0000313" key="4">
    <source>
        <dbReference type="EMBL" id="ABB15852.1"/>
    </source>
</evidence>
<dbReference type="Pfam" id="PF01565">
    <property type="entry name" value="FAD_binding_4"/>
    <property type="match status" value="1"/>
</dbReference>